<dbReference type="EMBL" id="JAEPIV010000001">
    <property type="protein sequence ID" value="MBK4717841.1"/>
    <property type="molecule type" value="Genomic_DNA"/>
</dbReference>
<protein>
    <submittedName>
        <fullName evidence="3">Transposase</fullName>
    </submittedName>
</protein>
<sequence length="145" mass="15737">MLGALGAEELVAMMTVARATDTEVFPAFLEQVLLPALKERPHPIVVLDRLASHRSPQVRAAFEAAGVEVRFRPAYSPDFNPIEPCGSKIKTALRSAAARTWKPWKTRCPVFSTPSQLPMPTAGSVTAATKPHSSSFQKQQELALG</sequence>
<gene>
    <name evidence="3" type="ORF">JJL56_03075</name>
</gene>
<evidence type="ECO:0000313" key="4">
    <source>
        <dbReference type="Proteomes" id="UP000654452"/>
    </source>
</evidence>
<evidence type="ECO:0000313" key="3">
    <source>
        <dbReference type="EMBL" id="MBK4717841.1"/>
    </source>
</evidence>
<reference evidence="3 4" key="1">
    <citation type="submission" date="2021-01" db="EMBL/GenBank/DDBJ databases">
        <title>Azospirillum sp. YIM DDC1 draft genome.</title>
        <authorList>
            <person name="Wang Y.-X."/>
        </authorList>
    </citation>
    <scope>NUCLEOTIDE SEQUENCE [LARGE SCALE GENOMIC DNA]</scope>
    <source>
        <strain evidence="3 4">YIM DDC1</strain>
    </source>
</reference>
<name>A0ABS1HSN5_9PROT</name>
<dbReference type="InterPro" id="IPR038717">
    <property type="entry name" value="Tc1-like_DDE_dom"/>
</dbReference>
<dbReference type="Proteomes" id="UP000654452">
    <property type="component" value="Unassembled WGS sequence"/>
</dbReference>
<keyword evidence="4" id="KW-1185">Reference proteome</keyword>
<evidence type="ECO:0000256" key="1">
    <source>
        <dbReference type="SAM" id="MobiDB-lite"/>
    </source>
</evidence>
<feature type="region of interest" description="Disordered" evidence="1">
    <location>
        <begin position="119"/>
        <end position="145"/>
    </location>
</feature>
<feature type="domain" description="Tc1-like transposase DDE" evidence="2">
    <location>
        <begin position="1"/>
        <end position="97"/>
    </location>
</feature>
<evidence type="ECO:0000259" key="2">
    <source>
        <dbReference type="Pfam" id="PF13358"/>
    </source>
</evidence>
<dbReference type="Pfam" id="PF13358">
    <property type="entry name" value="DDE_3"/>
    <property type="match status" value="1"/>
</dbReference>
<dbReference type="PANTHER" id="PTHR46564">
    <property type="entry name" value="TRANSPOSASE"/>
    <property type="match status" value="1"/>
</dbReference>
<comment type="caution">
    <text evidence="3">The sequence shown here is derived from an EMBL/GenBank/DDBJ whole genome shotgun (WGS) entry which is preliminary data.</text>
</comment>
<dbReference type="Gene3D" id="3.30.420.10">
    <property type="entry name" value="Ribonuclease H-like superfamily/Ribonuclease H"/>
    <property type="match status" value="1"/>
</dbReference>
<accession>A0ABS1HSN5</accession>
<organism evidence="3 4">
    <name type="scientific">Azospirillum aestuarii</name>
    <dbReference type="NCBI Taxonomy" id="2802052"/>
    <lineage>
        <taxon>Bacteria</taxon>
        <taxon>Pseudomonadati</taxon>
        <taxon>Pseudomonadota</taxon>
        <taxon>Alphaproteobacteria</taxon>
        <taxon>Rhodospirillales</taxon>
        <taxon>Azospirillaceae</taxon>
        <taxon>Azospirillum</taxon>
    </lineage>
</organism>
<dbReference type="PANTHER" id="PTHR46564:SF1">
    <property type="entry name" value="TRANSPOSASE"/>
    <property type="match status" value="1"/>
</dbReference>
<proteinExistence type="predicted"/>
<dbReference type="InterPro" id="IPR036397">
    <property type="entry name" value="RNaseH_sf"/>
</dbReference>